<keyword evidence="4" id="KW-1185">Reference proteome</keyword>
<dbReference type="EnsemblPlants" id="KEH29738">
    <property type="protein sequence ID" value="KEH29738"/>
    <property type="gene ID" value="MTR_4g050940"/>
</dbReference>
<gene>
    <name evidence="2" type="ordered locus">MTR_4g050940</name>
</gene>
<dbReference type="AlphaFoldDB" id="A0A072UKW3"/>
<dbReference type="InterPro" id="IPR001810">
    <property type="entry name" value="F-box_dom"/>
</dbReference>
<dbReference type="PANTHER" id="PTHR32212:SF269">
    <property type="entry name" value="F-BOX_RNI_FBD-LIKE DOMAIN PROTEIN"/>
    <property type="match status" value="1"/>
</dbReference>
<name>A0A072UKW3_MEDTR</name>
<protein>
    <submittedName>
        <fullName evidence="2">Cytochrome C biogenesis protein ccsA</fullName>
    </submittedName>
</protein>
<evidence type="ECO:0000313" key="3">
    <source>
        <dbReference type="EnsemblPlants" id="KEH29738"/>
    </source>
</evidence>
<reference evidence="2 4" key="2">
    <citation type="journal article" date="2014" name="BMC Genomics">
        <title>An improved genome release (version Mt4.0) for the model legume Medicago truncatula.</title>
        <authorList>
            <person name="Tang H."/>
            <person name="Krishnakumar V."/>
            <person name="Bidwell S."/>
            <person name="Rosen B."/>
            <person name="Chan A."/>
            <person name="Zhou S."/>
            <person name="Gentzbittel L."/>
            <person name="Childs K.L."/>
            <person name="Yandell M."/>
            <person name="Gundlach H."/>
            <person name="Mayer K.F."/>
            <person name="Schwartz D.C."/>
            <person name="Town C.D."/>
        </authorList>
    </citation>
    <scope>GENOME REANNOTATION</scope>
    <source>
        <strain evidence="2">A17</strain>
        <strain evidence="3 4">cv. Jemalong A17</strain>
    </source>
</reference>
<dbReference type="SUPFAM" id="SSF81383">
    <property type="entry name" value="F-box domain"/>
    <property type="match status" value="1"/>
</dbReference>
<accession>A0A072UKW3</accession>
<proteinExistence type="predicted"/>
<reference evidence="3" key="3">
    <citation type="submission" date="2015-04" db="UniProtKB">
        <authorList>
            <consortium name="EnsemblPlants"/>
        </authorList>
    </citation>
    <scope>IDENTIFICATION</scope>
    <source>
        <strain evidence="3">cv. Jemalong A17</strain>
    </source>
</reference>
<dbReference type="Pfam" id="PF00646">
    <property type="entry name" value="F-box"/>
    <property type="match status" value="1"/>
</dbReference>
<dbReference type="SMART" id="SM00256">
    <property type="entry name" value="FBOX"/>
    <property type="match status" value="1"/>
</dbReference>
<dbReference type="PROSITE" id="PS50181">
    <property type="entry name" value="FBOX"/>
    <property type="match status" value="1"/>
</dbReference>
<evidence type="ECO:0000313" key="2">
    <source>
        <dbReference type="EMBL" id="KEH29738.1"/>
    </source>
</evidence>
<dbReference type="Proteomes" id="UP000002051">
    <property type="component" value="Chromosome 4"/>
</dbReference>
<dbReference type="InterPro" id="IPR036047">
    <property type="entry name" value="F-box-like_dom_sf"/>
</dbReference>
<evidence type="ECO:0000259" key="1">
    <source>
        <dbReference type="PROSITE" id="PS50181"/>
    </source>
</evidence>
<dbReference type="HOGENOM" id="CLU_465702_0_0_1"/>
<dbReference type="CDD" id="cd22160">
    <property type="entry name" value="F-box_AtFBL13-like"/>
    <property type="match status" value="1"/>
</dbReference>
<reference evidence="2 4" key="1">
    <citation type="journal article" date="2011" name="Nature">
        <title>The Medicago genome provides insight into the evolution of rhizobial symbioses.</title>
        <authorList>
            <person name="Young N.D."/>
            <person name="Debelle F."/>
            <person name="Oldroyd G.E."/>
            <person name="Geurts R."/>
            <person name="Cannon S.B."/>
            <person name="Udvardi M.K."/>
            <person name="Benedito V.A."/>
            <person name="Mayer K.F."/>
            <person name="Gouzy J."/>
            <person name="Schoof H."/>
            <person name="Van de Peer Y."/>
            <person name="Proost S."/>
            <person name="Cook D.R."/>
            <person name="Meyers B.C."/>
            <person name="Spannagl M."/>
            <person name="Cheung F."/>
            <person name="De Mita S."/>
            <person name="Krishnakumar V."/>
            <person name="Gundlach H."/>
            <person name="Zhou S."/>
            <person name="Mudge J."/>
            <person name="Bharti A.K."/>
            <person name="Murray J.D."/>
            <person name="Naoumkina M.A."/>
            <person name="Rosen B."/>
            <person name="Silverstein K.A."/>
            <person name="Tang H."/>
            <person name="Rombauts S."/>
            <person name="Zhao P.X."/>
            <person name="Zhou P."/>
            <person name="Barbe V."/>
            <person name="Bardou P."/>
            <person name="Bechner M."/>
            <person name="Bellec A."/>
            <person name="Berger A."/>
            <person name="Berges H."/>
            <person name="Bidwell S."/>
            <person name="Bisseling T."/>
            <person name="Choisne N."/>
            <person name="Couloux A."/>
            <person name="Denny R."/>
            <person name="Deshpande S."/>
            <person name="Dai X."/>
            <person name="Doyle J.J."/>
            <person name="Dudez A.M."/>
            <person name="Farmer A.D."/>
            <person name="Fouteau S."/>
            <person name="Franken C."/>
            <person name="Gibelin C."/>
            <person name="Gish J."/>
            <person name="Goldstein S."/>
            <person name="Gonzalez A.J."/>
            <person name="Green P.J."/>
            <person name="Hallab A."/>
            <person name="Hartog M."/>
            <person name="Hua A."/>
            <person name="Humphray S.J."/>
            <person name="Jeong D.H."/>
            <person name="Jing Y."/>
            <person name="Jocker A."/>
            <person name="Kenton S.M."/>
            <person name="Kim D.J."/>
            <person name="Klee K."/>
            <person name="Lai H."/>
            <person name="Lang C."/>
            <person name="Lin S."/>
            <person name="Macmil S.L."/>
            <person name="Magdelenat G."/>
            <person name="Matthews L."/>
            <person name="McCorrison J."/>
            <person name="Monaghan E.L."/>
            <person name="Mun J.H."/>
            <person name="Najar F.Z."/>
            <person name="Nicholson C."/>
            <person name="Noirot C."/>
            <person name="O'Bleness M."/>
            <person name="Paule C.R."/>
            <person name="Poulain J."/>
            <person name="Prion F."/>
            <person name="Qin B."/>
            <person name="Qu C."/>
            <person name="Retzel E.F."/>
            <person name="Riddle C."/>
            <person name="Sallet E."/>
            <person name="Samain S."/>
            <person name="Samson N."/>
            <person name="Sanders I."/>
            <person name="Saurat O."/>
            <person name="Scarpelli C."/>
            <person name="Schiex T."/>
            <person name="Segurens B."/>
            <person name="Severin A.J."/>
            <person name="Sherrier D.J."/>
            <person name="Shi R."/>
            <person name="Sims S."/>
            <person name="Singer S.R."/>
            <person name="Sinharoy S."/>
            <person name="Sterck L."/>
            <person name="Viollet A."/>
            <person name="Wang B.B."/>
            <person name="Wang K."/>
            <person name="Wang M."/>
            <person name="Wang X."/>
            <person name="Warfsmann J."/>
            <person name="Weissenbach J."/>
            <person name="White D.D."/>
            <person name="White J.D."/>
            <person name="Wiley G.B."/>
            <person name="Wincker P."/>
            <person name="Xing Y."/>
            <person name="Yang L."/>
            <person name="Yao Z."/>
            <person name="Ying F."/>
            <person name="Zhai J."/>
            <person name="Zhou L."/>
            <person name="Zuber A."/>
            <person name="Denarie J."/>
            <person name="Dixon R.A."/>
            <person name="May G.D."/>
            <person name="Schwartz D.C."/>
            <person name="Rogers J."/>
            <person name="Quetier F."/>
            <person name="Town C.D."/>
            <person name="Roe B.A."/>
        </authorList>
    </citation>
    <scope>NUCLEOTIDE SEQUENCE [LARGE SCALE GENOMIC DNA]</scope>
    <source>
        <strain evidence="2">A17</strain>
        <strain evidence="3 4">cv. Jemalong A17</strain>
    </source>
</reference>
<dbReference type="PANTHER" id="PTHR32212">
    <property type="entry name" value="CYCLIN-LIKE F-BOX"/>
    <property type="match status" value="1"/>
</dbReference>
<dbReference type="InterPro" id="IPR053781">
    <property type="entry name" value="F-box_AtFBL13-like"/>
</dbReference>
<evidence type="ECO:0000313" key="4">
    <source>
        <dbReference type="Proteomes" id="UP000002051"/>
    </source>
</evidence>
<organism evidence="2 4">
    <name type="scientific">Medicago truncatula</name>
    <name type="common">Barrel medic</name>
    <name type="synonym">Medicago tribuloides</name>
    <dbReference type="NCBI Taxonomy" id="3880"/>
    <lineage>
        <taxon>Eukaryota</taxon>
        <taxon>Viridiplantae</taxon>
        <taxon>Streptophyta</taxon>
        <taxon>Embryophyta</taxon>
        <taxon>Tracheophyta</taxon>
        <taxon>Spermatophyta</taxon>
        <taxon>Magnoliopsida</taxon>
        <taxon>eudicotyledons</taxon>
        <taxon>Gunneridae</taxon>
        <taxon>Pentapetalae</taxon>
        <taxon>rosids</taxon>
        <taxon>fabids</taxon>
        <taxon>Fabales</taxon>
        <taxon>Fabaceae</taxon>
        <taxon>Papilionoideae</taxon>
        <taxon>50 kb inversion clade</taxon>
        <taxon>NPAAA clade</taxon>
        <taxon>Hologalegina</taxon>
        <taxon>IRL clade</taxon>
        <taxon>Trifolieae</taxon>
        <taxon>Medicago</taxon>
    </lineage>
</organism>
<feature type="domain" description="F-box" evidence="1">
    <location>
        <begin position="66"/>
        <end position="119"/>
    </location>
</feature>
<dbReference type="eggNOG" id="ENOG502QU0T">
    <property type="taxonomic scope" value="Eukaryota"/>
</dbReference>
<dbReference type="EMBL" id="CM001220">
    <property type="protein sequence ID" value="KEH29738.1"/>
    <property type="molecule type" value="Genomic_DNA"/>
</dbReference>
<dbReference type="Gene3D" id="3.80.10.10">
    <property type="entry name" value="Ribonuclease Inhibitor"/>
    <property type="match status" value="1"/>
</dbReference>
<sequence>MTHQTPPHLNLCLSSSKRHKHGSIEQHYHMTIKSKHMSPQRLLFQRLLNLSLFHYIAENENNEEYEDRLSDLPNSVILCILSFLNTKDGVRTCVLSRRWKDIWKHIPTLVLDSSRFDTVRQFEIFMSKILTLRDNTIALHSLDFDHIGKMEHQLLQKILDYVYSHKTKLQRLRIFVHNDNGLIMQCVSSCKNLTSLRLSIYPRMSFCVKTILFPKSLNLPALETLDLSNFTFYGGENGYAGPFSGFAKLKSLIIHGCTVMDTQIITISSETLVNFAMLYSSPKIAKIELSTPSLCTFTFYGIPHPKICRSNLSSVKEVKIYARMDTSLEKLPMVLFNWLQELLAVKSLKVSSITLQILSLVPDLLEVKLPSLCNLKSLEVELAFKARLEPRAIPDGMVDFLRQNSPSAEVNITTDFSHVLNPKQVAESIKGAKIISYRSRFSKRLSPVPFHAAPASGTEYDSATALASVSVTAPDAVPASAAPPNLHLCRDEKEKNLLSTIIAPSVIFTQGFATSGLLTKMHQSVILVPALQSHWLMMHVFFQGQYGLTRHGGPIGIGIQRKLGLLLLGPYSLFIYILEKLKNLKV</sequence>
<dbReference type="InterPro" id="IPR032675">
    <property type="entry name" value="LRR_dom_sf"/>
</dbReference>
<dbReference type="Gene3D" id="1.20.1280.50">
    <property type="match status" value="1"/>
</dbReference>
<dbReference type="SUPFAM" id="SSF52047">
    <property type="entry name" value="RNI-like"/>
    <property type="match status" value="1"/>
</dbReference>